<comment type="caution">
    <text evidence="1">The sequence shown here is derived from an EMBL/GenBank/DDBJ whole genome shotgun (WGS) entry which is preliminary data.</text>
</comment>
<dbReference type="AlphaFoldDB" id="A0A4R5PDN4"/>
<reference evidence="1 2" key="1">
    <citation type="journal article" date="2019" name="Sci. Rep.">
        <title>Extended insight into the Mycobacterium chelonae-abscessus complex through whole genome sequencing of Mycobacterium salmoniphilum outbreak and Mycobacterium salmoniphilum-like strains.</title>
        <authorList>
            <person name="Behra P.R.K."/>
            <person name="Das S."/>
            <person name="Pettersson B.M.F."/>
            <person name="Shirreff L."/>
            <person name="DuCote T."/>
            <person name="Jacobsson K.G."/>
            <person name="Ennis D.G."/>
            <person name="Kirsebom L.A."/>
        </authorList>
    </citation>
    <scope>NUCLEOTIDE SEQUENCE [LARGE SCALE GENOMIC DNA]</scope>
    <source>
        <strain evidence="1 2">DSM 45524</strain>
    </source>
</reference>
<evidence type="ECO:0000313" key="1">
    <source>
        <dbReference type="EMBL" id="TDH23160.1"/>
    </source>
</evidence>
<proteinExistence type="predicted"/>
<gene>
    <name evidence="1" type="ORF">EJ571_06785</name>
</gene>
<evidence type="ECO:0000313" key="2">
    <source>
        <dbReference type="Proteomes" id="UP000295627"/>
    </source>
</evidence>
<dbReference type="EMBL" id="RXLR01000013">
    <property type="protein sequence ID" value="TDH23160.1"/>
    <property type="molecule type" value="Genomic_DNA"/>
</dbReference>
<name>A0A4R5PDN4_9MYCO</name>
<dbReference type="RefSeq" id="WP_078335954.1">
    <property type="nucleotide sequence ID" value="NZ_MAFQ01000014.1"/>
</dbReference>
<sequence length="67" mass="7182">MTINDAAFGTALHRALLSLCDHLAEQKDVLDQSQAQWQSEVEATAEIAARVEIALGGGIPDRPPLDL</sequence>
<protein>
    <submittedName>
        <fullName evidence="1">Uncharacterized protein</fullName>
    </submittedName>
</protein>
<accession>A0A4R5PDN4</accession>
<organism evidence="1 2">
    <name type="scientific">Mycobacteroides franklinii</name>
    <dbReference type="NCBI Taxonomy" id="948102"/>
    <lineage>
        <taxon>Bacteria</taxon>
        <taxon>Bacillati</taxon>
        <taxon>Actinomycetota</taxon>
        <taxon>Actinomycetes</taxon>
        <taxon>Mycobacteriales</taxon>
        <taxon>Mycobacteriaceae</taxon>
        <taxon>Mycobacteroides</taxon>
    </lineage>
</organism>
<dbReference type="Proteomes" id="UP000295627">
    <property type="component" value="Unassembled WGS sequence"/>
</dbReference>